<sequence>MELADNFPRLYPAPPILAHSHRTRPSVAGDRGLTQDEAGSINEQRMCDQQYLHSLASKVENIDLLILHHAAQHQHVEKEEVRQHMILDPKKDAEQIRDYIAENPQFALCDALLSLQQLLPELRRALTNRTLFRDLQARLEFFQRIKLAVLSSKQLIEHDLETRQLFEDLSRRLQQDTTSHPVHADGERTPPWLSWSRPGPLRKEAPFLTVCPGLRMFCAQIIAPNGVAIIEHWRGKLEVVVGTLLVTAGMQPHLTRQMPPDMHSVISMTKIRPDGKRAVVAVPSIAPGIERCRNVYAFGKQEQVAEMGRFMAALTDDVVYLRARWMSIVSNCARVEDIIEDVEYDARLLNDAEAFSF</sequence>
<proteinExistence type="predicted"/>
<name>A0A1X7SAA2_ZYMT9</name>
<evidence type="ECO:0000313" key="2">
    <source>
        <dbReference type="EMBL" id="SMQ56197.1"/>
    </source>
</evidence>
<keyword evidence="3" id="KW-1185">Reference proteome</keyword>
<evidence type="ECO:0000256" key="1">
    <source>
        <dbReference type="SAM" id="MobiDB-lite"/>
    </source>
</evidence>
<reference evidence="2 3" key="1">
    <citation type="submission" date="2016-06" db="EMBL/GenBank/DDBJ databases">
        <authorList>
            <person name="Kjaerup R.B."/>
            <person name="Dalgaard T.S."/>
            <person name="Juul-Madsen H.R."/>
        </authorList>
    </citation>
    <scope>NUCLEOTIDE SEQUENCE [LARGE SCALE GENOMIC DNA]</scope>
</reference>
<dbReference type="Proteomes" id="UP000215127">
    <property type="component" value="Chromosome 13"/>
</dbReference>
<evidence type="ECO:0000313" key="3">
    <source>
        <dbReference type="Proteomes" id="UP000215127"/>
    </source>
</evidence>
<dbReference type="AlphaFoldDB" id="A0A1X7SAA2"/>
<dbReference type="EMBL" id="LT853704">
    <property type="protein sequence ID" value="SMQ56197.1"/>
    <property type="molecule type" value="Genomic_DNA"/>
</dbReference>
<gene>
    <name evidence="2" type="ORF">ZT3D7_G11352</name>
</gene>
<protein>
    <submittedName>
        <fullName evidence="2">Uncharacterized protein</fullName>
    </submittedName>
</protein>
<accession>A0A1X7SAA2</accession>
<organism evidence="2 3">
    <name type="scientific">Zymoseptoria tritici (strain ST99CH_3D7)</name>
    <dbReference type="NCBI Taxonomy" id="1276538"/>
    <lineage>
        <taxon>Eukaryota</taxon>
        <taxon>Fungi</taxon>
        <taxon>Dikarya</taxon>
        <taxon>Ascomycota</taxon>
        <taxon>Pezizomycotina</taxon>
        <taxon>Dothideomycetes</taxon>
        <taxon>Dothideomycetidae</taxon>
        <taxon>Mycosphaerellales</taxon>
        <taxon>Mycosphaerellaceae</taxon>
        <taxon>Zymoseptoria</taxon>
    </lineage>
</organism>
<feature type="region of interest" description="Disordered" evidence="1">
    <location>
        <begin position="176"/>
        <end position="195"/>
    </location>
</feature>